<reference evidence="1 2" key="1">
    <citation type="submission" date="2019-08" db="EMBL/GenBank/DDBJ databases">
        <title>Whole genome of Aphis craccivora.</title>
        <authorList>
            <person name="Voronova N.V."/>
            <person name="Shulinski R.S."/>
            <person name="Bandarenka Y.V."/>
            <person name="Zhorov D.G."/>
            <person name="Warner D."/>
        </authorList>
    </citation>
    <scope>NUCLEOTIDE SEQUENCE [LARGE SCALE GENOMIC DNA]</scope>
    <source>
        <strain evidence="1">180601</strain>
        <tissue evidence="1">Whole Body</tissue>
    </source>
</reference>
<organism evidence="1 2">
    <name type="scientific">Aphis craccivora</name>
    <name type="common">Cowpea aphid</name>
    <dbReference type="NCBI Taxonomy" id="307492"/>
    <lineage>
        <taxon>Eukaryota</taxon>
        <taxon>Metazoa</taxon>
        <taxon>Ecdysozoa</taxon>
        <taxon>Arthropoda</taxon>
        <taxon>Hexapoda</taxon>
        <taxon>Insecta</taxon>
        <taxon>Pterygota</taxon>
        <taxon>Neoptera</taxon>
        <taxon>Paraneoptera</taxon>
        <taxon>Hemiptera</taxon>
        <taxon>Sternorrhyncha</taxon>
        <taxon>Aphidomorpha</taxon>
        <taxon>Aphidoidea</taxon>
        <taxon>Aphididae</taxon>
        <taxon>Aphidini</taxon>
        <taxon>Aphis</taxon>
        <taxon>Aphis</taxon>
    </lineage>
</organism>
<evidence type="ECO:0000313" key="2">
    <source>
        <dbReference type="Proteomes" id="UP000478052"/>
    </source>
</evidence>
<feature type="non-terminal residue" evidence="1">
    <location>
        <position position="71"/>
    </location>
</feature>
<dbReference type="InterPro" id="IPR011604">
    <property type="entry name" value="PDDEXK-like_dom_sf"/>
</dbReference>
<protein>
    <submittedName>
        <fullName evidence="1">YqaJ domain-containing protein</fullName>
    </submittedName>
</protein>
<dbReference type="PANTHER" id="PTHR46609:SF8">
    <property type="entry name" value="YQAJ VIRAL RECOMBINASE DOMAIN-CONTAINING PROTEIN"/>
    <property type="match status" value="1"/>
</dbReference>
<name>A0A6G0W453_APHCR</name>
<accession>A0A6G0W453</accession>
<dbReference type="GO" id="GO:0006281">
    <property type="term" value="P:DNA repair"/>
    <property type="evidence" value="ECO:0007669"/>
    <property type="project" value="UniProtKB-ARBA"/>
</dbReference>
<gene>
    <name evidence="1" type="ORF">FWK35_00025418</name>
</gene>
<dbReference type="Proteomes" id="UP000478052">
    <property type="component" value="Unassembled WGS sequence"/>
</dbReference>
<dbReference type="AlphaFoldDB" id="A0A6G0W453"/>
<proteinExistence type="predicted"/>
<dbReference type="OrthoDB" id="6781756at2759"/>
<dbReference type="InterPro" id="IPR051703">
    <property type="entry name" value="NF-kappa-B_Signaling_Reg"/>
</dbReference>
<dbReference type="InterPro" id="IPR011335">
    <property type="entry name" value="Restrct_endonuc-II-like"/>
</dbReference>
<dbReference type="PANTHER" id="PTHR46609">
    <property type="entry name" value="EXONUCLEASE, PHAGE-TYPE/RECB, C-TERMINAL DOMAIN-CONTAINING PROTEIN"/>
    <property type="match status" value="1"/>
</dbReference>
<dbReference type="Gene3D" id="3.90.320.10">
    <property type="match status" value="1"/>
</dbReference>
<comment type="caution">
    <text evidence="1">The sequence shown here is derived from an EMBL/GenBank/DDBJ whole genome shotgun (WGS) entry which is preliminary data.</text>
</comment>
<sequence length="71" mass="8882">MKLKKDSSYYYQVQGQLKITKRKVCYFFVYSEHWLHYDVVEFDENFWCSKMETQLETFYTECLFPELVRLK</sequence>
<dbReference type="EMBL" id="VUJU01009614">
    <property type="protein sequence ID" value="KAF0718978.1"/>
    <property type="molecule type" value="Genomic_DNA"/>
</dbReference>
<evidence type="ECO:0000313" key="1">
    <source>
        <dbReference type="EMBL" id="KAF0718978.1"/>
    </source>
</evidence>
<keyword evidence="2" id="KW-1185">Reference proteome</keyword>
<dbReference type="SUPFAM" id="SSF52980">
    <property type="entry name" value="Restriction endonuclease-like"/>
    <property type="match status" value="1"/>
</dbReference>